<reference evidence="15" key="1">
    <citation type="submission" date="2014-04" db="EMBL/GenBank/DDBJ databases">
        <title>Evolutionary Origins and Diversification of the Mycorrhizal Mutualists.</title>
        <authorList>
            <consortium name="DOE Joint Genome Institute"/>
            <consortium name="Mycorrhizal Genomics Consortium"/>
            <person name="Kohler A."/>
            <person name="Kuo A."/>
            <person name="Nagy L.G."/>
            <person name="Floudas D."/>
            <person name="Copeland A."/>
            <person name="Barry K.W."/>
            <person name="Cichocki N."/>
            <person name="Veneault-Fourrey C."/>
            <person name="LaButti K."/>
            <person name="Lindquist E.A."/>
            <person name="Lipzen A."/>
            <person name="Lundell T."/>
            <person name="Morin E."/>
            <person name="Murat C."/>
            <person name="Riley R."/>
            <person name="Ohm R."/>
            <person name="Sun H."/>
            <person name="Tunlid A."/>
            <person name="Henrissat B."/>
            <person name="Grigoriev I.V."/>
            <person name="Hibbett D.S."/>
            <person name="Martin F."/>
        </authorList>
    </citation>
    <scope>NUCLEOTIDE SEQUENCE [LARGE SCALE GENOMIC DNA]</scope>
    <source>
        <strain evidence="15">FD-334 SS-4</strain>
    </source>
</reference>
<dbReference type="EC" id="1.3.1.104" evidence="11"/>
<dbReference type="InterPro" id="IPR020843">
    <property type="entry name" value="ER"/>
</dbReference>
<proteinExistence type="inferred from homology"/>
<keyword evidence="4" id="KW-0276">Fatty acid metabolism</keyword>
<keyword evidence="15" id="KW-1185">Reference proteome</keyword>
<evidence type="ECO:0000259" key="13">
    <source>
        <dbReference type="SMART" id="SM00829"/>
    </source>
</evidence>
<dbReference type="CDD" id="cd08290">
    <property type="entry name" value="ETR"/>
    <property type="match status" value="1"/>
</dbReference>
<keyword evidence="7" id="KW-0560">Oxidoreductase</keyword>
<comment type="subcellular location">
    <subcellularLocation>
        <location evidence="1">Mitochondrion</location>
    </subcellularLocation>
</comment>
<evidence type="ECO:0000313" key="15">
    <source>
        <dbReference type="Proteomes" id="UP000054270"/>
    </source>
</evidence>
<sequence length="390" mass="41769">MFSLRRPPAHRLSRLFATSAARSGRAVVYAVNGDPATVLRVRSVPALPPPPAGTLNLQVLLAPINPADLNVVEGVYPSKPRADDAVHLPTHSVSDPLDTGTVWVGGNEGVARVSAVGPGVSGLGVGDWVILTRPQAGTWAAERAVAAADVARVPDAEALTEAQAATLTVNPPTAYNMLSEFIDLAPGDWVVQNGANSAVGQAVIQIAKARGLNTLNLVRHRPEIDELKQRLHALGATQVLTYDELADKSVRDKIKAWTGSKAIRLGLNCVGGKDTALMARLLGADAHLVSYGAMAKQPLSLPTSLFIFKNLKSHGFWQTRWYSMKSAEERAQLMQTLVNLIKENKLDTPAHEVLTISAAQTDEEATEKLQEAMVAMSEGRYGKKLLLKIE</sequence>
<evidence type="ECO:0000256" key="8">
    <source>
        <dbReference type="ARBA" id="ARBA00023098"/>
    </source>
</evidence>
<evidence type="ECO:0000256" key="9">
    <source>
        <dbReference type="ARBA" id="ARBA00023128"/>
    </source>
</evidence>
<dbReference type="InterPro" id="IPR011032">
    <property type="entry name" value="GroES-like_sf"/>
</dbReference>
<dbReference type="SUPFAM" id="SSF51735">
    <property type="entry name" value="NAD(P)-binding Rossmann-fold domains"/>
    <property type="match status" value="1"/>
</dbReference>
<evidence type="ECO:0000256" key="11">
    <source>
        <dbReference type="ARBA" id="ARBA00038963"/>
    </source>
</evidence>
<evidence type="ECO:0000256" key="10">
    <source>
        <dbReference type="ARBA" id="ARBA00023160"/>
    </source>
</evidence>
<gene>
    <name evidence="14" type="ORF">HYPSUDRAFT_148958</name>
</gene>
<keyword evidence="9" id="KW-0496">Mitochondrion</keyword>
<evidence type="ECO:0000256" key="4">
    <source>
        <dbReference type="ARBA" id="ARBA00022832"/>
    </source>
</evidence>
<comment type="similarity">
    <text evidence="2">Belongs to the zinc-containing alcohol dehydrogenase family. Quinone oxidoreductase subfamily.</text>
</comment>
<protein>
    <recommendedName>
        <fullName evidence="11">enoyl-[acyl-carrier-protein] reductase</fullName>
        <ecNumber evidence="11">1.3.1.104</ecNumber>
    </recommendedName>
</protein>
<feature type="domain" description="Enoyl reductase (ER)" evidence="13">
    <location>
        <begin position="33"/>
        <end position="386"/>
    </location>
</feature>
<dbReference type="InterPro" id="IPR013154">
    <property type="entry name" value="ADH-like_N"/>
</dbReference>
<name>A0A0D2LXE6_HYPSF</name>
<evidence type="ECO:0000256" key="5">
    <source>
        <dbReference type="ARBA" id="ARBA00022857"/>
    </source>
</evidence>
<evidence type="ECO:0000313" key="14">
    <source>
        <dbReference type="EMBL" id="KJA15563.1"/>
    </source>
</evidence>
<organism evidence="14 15">
    <name type="scientific">Hypholoma sublateritium (strain FD-334 SS-4)</name>
    <dbReference type="NCBI Taxonomy" id="945553"/>
    <lineage>
        <taxon>Eukaryota</taxon>
        <taxon>Fungi</taxon>
        <taxon>Dikarya</taxon>
        <taxon>Basidiomycota</taxon>
        <taxon>Agaricomycotina</taxon>
        <taxon>Agaricomycetes</taxon>
        <taxon>Agaricomycetidae</taxon>
        <taxon>Agaricales</taxon>
        <taxon>Agaricineae</taxon>
        <taxon>Strophariaceae</taxon>
        <taxon>Hypholoma</taxon>
    </lineage>
</organism>
<dbReference type="STRING" id="945553.A0A0D2LXE6"/>
<dbReference type="AlphaFoldDB" id="A0A0D2LXE6"/>
<accession>A0A0D2LXE6</accession>
<evidence type="ECO:0000256" key="6">
    <source>
        <dbReference type="ARBA" id="ARBA00022946"/>
    </source>
</evidence>
<dbReference type="EMBL" id="KN817641">
    <property type="protein sequence ID" value="KJA15563.1"/>
    <property type="molecule type" value="Genomic_DNA"/>
</dbReference>
<keyword evidence="10" id="KW-0275">Fatty acid biosynthesis</keyword>
<dbReference type="Pfam" id="PF00107">
    <property type="entry name" value="ADH_zinc_N"/>
    <property type="match status" value="1"/>
</dbReference>
<dbReference type="GO" id="GO:0006633">
    <property type="term" value="P:fatty acid biosynthetic process"/>
    <property type="evidence" value="ECO:0007669"/>
    <property type="project" value="UniProtKB-KW"/>
</dbReference>
<dbReference type="Pfam" id="PF08240">
    <property type="entry name" value="ADH_N"/>
    <property type="match status" value="1"/>
</dbReference>
<dbReference type="OMA" id="YGYTQSK"/>
<comment type="catalytic activity">
    <reaction evidence="12">
        <text>a 2,3-saturated acyl-[ACP] + NADP(+) = a (2E)-enoyl-[ACP] + NADPH + H(+)</text>
        <dbReference type="Rhea" id="RHEA:22564"/>
        <dbReference type="Rhea" id="RHEA-COMP:9925"/>
        <dbReference type="Rhea" id="RHEA-COMP:9926"/>
        <dbReference type="ChEBI" id="CHEBI:15378"/>
        <dbReference type="ChEBI" id="CHEBI:57783"/>
        <dbReference type="ChEBI" id="CHEBI:58349"/>
        <dbReference type="ChEBI" id="CHEBI:78784"/>
        <dbReference type="ChEBI" id="CHEBI:78785"/>
        <dbReference type="EC" id="1.3.1.104"/>
    </reaction>
</comment>
<dbReference type="GO" id="GO:0005739">
    <property type="term" value="C:mitochondrion"/>
    <property type="evidence" value="ECO:0007669"/>
    <property type="project" value="UniProtKB-SubCell"/>
</dbReference>
<evidence type="ECO:0000256" key="7">
    <source>
        <dbReference type="ARBA" id="ARBA00023002"/>
    </source>
</evidence>
<evidence type="ECO:0000256" key="2">
    <source>
        <dbReference type="ARBA" id="ARBA00010371"/>
    </source>
</evidence>
<dbReference type="GO" id="GO:0141148">
    <property type="term" value="F:enoyl-[acyl-carrier-protein] reductase (NADPH) activity"/>
    <property type="evidence" value="ECO:0007669"/>
    <property type="project" value="UniProtKB-EC"/>
</dbReference>
<dbReference type="SUPFAM" id="SSF50129">
    <property type="entry name" value="GroES-like"/>
    <property type="match status" value="1"/>
</dbReference>
<dbReference type="OrthoDB" id="7482721at2759"/>
<dbReference type="Gene3D" id="3.40.50.720">
    <property type="entry name" value="NAD(P)-binding Rossmann-like Domain"/>
    <property type="match status" value="1"/>
</dbReference>
<dbReference type="PANTHER" id="PTHR43981:SF2">
    <property type="entry name" value="ENOYL-[ACYL-CARRIER-PROTEIN] REDUCTASE, MITOCHONDRIAL"/>
    <property type="match status" value="1"/>
</dbReference>
<evidence type="ECO:0000256" key="1">
    <source>
        <dbReference type="ARBA" id="ARBA00004173"/>
    </source>
</evidence>
<keyword evidence="6" id="KW-0809">Transit peptide</keyword>
<dbReference type="SMART" id="SM00829">
    <property type="entry name" value="PKS_ER"/>
    <property type="match status" value="1"/>
</dbReference>
<dbReference type="Gene3D" id="3.90.180.10">
    <property type="entry name" value="Medium-chain alcohol dehydrogenases, catalytic domain"/>
    <property type="match status" value="1"/>
</dbReference>
<dbReference type="Proteomes" id="UP000054270">
    <property type="component" value="Unassembled WGS sequence"/>
</dbReference>
<evidence type="ECO:0000256" key="12">
    <source>
        <dbReference type="ARBA" id="ARBA00048843"/>
    </source>
</evidence>
<keyword evidence="3" id="KW-0444">Lipid biosynthesis</keyword>
<dbReference type="InterPro" id="IPR013149">
    <property type="entry name" value="ADH-like_C"/>
</dbReference>
<dbReference type="InterPro" id="IPR051034">
    <property type="entry name" value="Mito_Enoyl-ACP_Reductase"/>
</dbReference>
<dbReference type="InterPro" id="IPR036291">
    <property type="entry name" value="NAD(P)-bd_dom_sf"/>
</dbReference>
<keyword evidence="5" id="KW-0521">NADP</keyword>
<keyword evidence="8" id="KW-0443">Lipid metabolism</keyword>
<dbReference type="FunFam" id="3.40.50.720:FF:000112">
    <property type="entry name" value="Enoyl-[acyl-carrier-protein] reductase 1, mitochondrial"/>
    <property type="match status" value="1"/>
</dbReference>
<dbReference type="PANTHER" id="PTHR43981">
    <property type="entry name" value="ENOYL-[ACYL-CARRIER-PROTEIN] REDUCTASE, MITOCHONDRIAL"/>
    <property type="match status" value="1"/>
</dbReference>
<evidence type="ECO:0000256" key="3">
    <source>
        <dbReference type="ARBA" id="ARBA00022516"/>
    </source>
</evidence>